<dbReference type="InParanoid" id="A0A0G4E8H0"/>
<dbReference type="PhylomeDB" id="A0A0G4E8H0"/>
<sequence length="341" mass="38974">MAAPLLSALIWSLVICRCADAYLSPLPQIMMPRLIPRRPASLTVLQQQQPPVNEPGDNWLADRETVVKAALIRDIIDHYEAASELDPFDTSPIQKELQLFTKGKLYESVMIKAQDNQRTKPRRLEKLKQIDKRILRYIKPIRSRNARMKVERIIRALQEGAGSVDLELERMMEAGAFDSNLIDYLDETIQRASGLSGNEQHDALTAAFLKNIKLRILAEVQMTGKGNERYVRTLAFGKKIDNKHQRREFMQQSIGRIEGLEEFKQFLQEAIQYNEHSDKPIFSDSEVSRIREMIADCDLINPLITKPRVDFPGMHGADNPLNEAEDRPYSFPRPAPRQAAG</sequence>
<reference evidence="3 4" key="1">
    <citation type="submission" date="2014-11" db="EMBL/GenBank/DDBJ databases">
        <authorList>
            <person name="Zhu J."/>
            <person name="Qi W."/>
            <person name="Song R."/>
        </authorList>
    </citation>
    <scope>NUCLEOTIDE SEQUENCE [LARGE SCALE GENOMIC DNA]</scope>
</reference>
<evidence type="ECO:0000313" key="4">
    <source>
        <dbReference type="Proteomes" id="UP000041254"/>
    </source>
</evidence>
<keyword evidence="4" id="KW-1185">Reference proteome</keyword>
<gene>
    <name evidence="3" type="ORF">Vbra_19979</name>
</gene>
<accession>A0A0G4E8H0</accession>
<evidence type="ECO:0000256" key="2">
    <source>
        <dbReference type="SAM" id="SignalP"/>
    </source>
</evidence>
<evidence type="ECO:0000313" key="3">
    <source>
        <dbReference type="EMBL" id="CEL91776.1"/>
    </source>
</evidence>
<dbReference type="Proteomes" id="UP000041254">
    <property type="component" value="Unassembled WGS sequence"/>
</dbReference>
<protein>
    <submittedName>
        <fullName evidence="3">Uncharacterized protein</fullName>
    </submittedName>
</protein>
<evidence type="ECO:0000256" key="1">
    <source>
        <dbReference type="SAM" id="MobiDB-lite"/>
    </source>
</evidence>
<dbReference type="AlphaFoldDB" id="A0A0G4E8H0"/>
<dbReference type="OMA" id="IDMSQFK"/>
<dbReference type="VEuPathDB" id="CryptoDB:Vbra_19979"/>
<feature type="chain" id="PRO_5005186834" evidence="2">
    <location>
        <begin position="22"/>
        <end position="341"/>
    </location>
</feature>
<organism evidence="3 4">
    <name type="scientific">Vitrella brassicaformis (strain CCMP3155)</name>
    <dbReference type="NCBI Taxonomy" id="1169540"/>
    <lineage>
        <taxon>Eukaryota</taxon>
        <taxon>Sar</taxon>
        <taxon>Alveolata</taxon>
        <taxon>Colpodellida</taxon>
        <taxon>Vitrellaceae</taxon>
        <taxon>Vitrella</taxon>
    </lineage>
</organism>
<keyword evidence="2" id="KW-0732">Signal</keyword>
<proteinExistence type="predicted"/>
<name>A0A0G4E8H0_VITBC</name>
<dbReference type="EMBL" id="CDMY01000022">
    <property type="protein sequence ID" value="CEL91776.1"/>
    <property type="molecule type" value="Genomic_DNA"/>
</dbReference>
<feature type="region of interest" description="Disordered" evidence="1">
    <location>
        <begin position="310"/>
        <end position="341"/>
    </location>
</feature>
<feature type="signal peptide" evidence="2">
    <location>
        <begin position="1"/>
        <end position="21"/>
    </location>
</feature>